<gene>
    <name evidence="1" type="ORF">FOXG_14502</name>
</gene>
<evidence type="ECO:0000313" key="2">
    <source>
        <dbReference type="Proteomes" id="UP000009097"/>
    </source>
</evidence>
<protein>
    <recommendedName>
        <fullName evidence="3">F-box domain-containing protein</fullName>
    </recommendedName>
</protein>
<dbReference type="KEGG" id="fox:FOXG_14502"/>
<dbReference type="EMBL" id="DS231718">
    <property type="protein sequence ID" value="KNB16024.1"/>
    <property type="molecule type" value="Genomic_DNA"/>
</dbReference>
<dbReference type="AlphaFoldDB" id="A0A0J9VYF6"/>
<accession>A0A0J9VYF6</accession>
<dbReference type="OrthoDB" id="5046458at2759"/>
<dbReference type="RefSeq" id="XP_018254069.1">
    <property type="nucleotide sequence ID" value="XM_018394557.1"/>
</dbReference>
<organism evidence="1 2">
    <name type="scientific">Fusarium oxysporum f. sp. lycopersici (strain 4287 / CBS 123668 / FGSC 9935 / NRRL 34936)</name>
    <name type="common">Fusarium vascular wilt of tomato</name>
    <dbReference type="NCBI Taxonomy" id="426428"/>
    <lineage>
        <taxon>Eukaryota</taxon>
        <taxon>Fungi</taxon>
        <taxon>Dikarya</taxon>
        <taxon>Ascomycota</taxon>
        <taxon>Pezizomycotina</taxon>
        <taxon>Sordariomycetes</taxon>
        <taxon>Hypocreomycetidae</taxon>
        <taxon>Hypocreales</taxon>
        <taxon>Nectriaceae</taxon>
        <taxon>Fusarium</taxon>
        <taxon>Fusarium oxysporum species complex</taxon>
    </lineage>
</organism>
<proteinExistence type="predicted"/>
<evidence type="ECO:0008006" key="3">
    <source>
        <dbReference type="Google" id="ProtNLM"/>
    </source>
</evidence>
<reference evidence="1" key="1">
    <citation type="submission" date="2007-04" db="EMBL/GenBank/DDBJ databases">
        <authorList>
            <consortium name="The Broad Institute Genome Sequencing Platform"/>
            <person name="Birren B."/>
            <person name="Lander E."/>
            <person name="Galagan J."/>
            <person name="Nusbaum C."/>
            <person name="Devon K."/>
            <person name="Ma L.-J."/>
            <person name="Jaffe D."/>
            <person name="Butler J."/>
            <person name="Alvarez P."/>
            <person name="Gnerre S."/>
            <person name="Grabherr M."/>
            <person name="Kleber M."/>
            <person name="Mauceli E."/>
            <person name="Brockman W."/>
            <person name="MacCallum I.A."/>
            <person name="Young S."/>
            <person name="LaButti K."/>
            <person name="DeCaprio D."/>
            <person name="Crawford M."/>
            <person name="Koehrsen M."/>
            <person name="Engels R."/>
            <person name="Montgomery P."/>
            <person name="Pearson M."/>
            <person name="Howarth C."/>
            <person name="Larson L."/>
            <person name="White J."/>
            <person name="O'Leary S."/>
            <person name="Kodira C."/>
            <person name="Zeng Q."/>
            <person name="Yandava C."/>
            <person name="Alvarado L."/>
            <person name="Kistler C."/>
            <person name="Shim W.-B."/>
            <person name="Kang S."/>
            <person name="Woloshuk C."/>
        </authorList>
    </citation>
    <scope>NUCLEOTIDE SEQUENCE</scope>
    <source>
        <strain evidence="1">4287</strain>
    </source>
</reference>
<reference evidence="1" key="2">
    <citation type="journal article" date="2010" name="Nature">
        <title>Comparative genomics reveals mobile pathogenicity chromosomes in Fusarium.</title>
        <authorList>
            <person name="Ma L.J."/>
            <person name="van der Does H.C."/>
            <person name="Borkovich K.A."/>
            <person name="Coleman J.J."/>
            <person name="Daboussi M.J."/>
            <person name="Di Pietro A."/>
            <person name="Dufresne M."/>
            <person name="Freitag M."/>
            <person name="Grabherr M."/>
            <person name="Henrissat B."/>
            <person name="Houterman P.M."/>
            <person name="Kang S."/>
            <person name="Shim W.B."/>
            <person name="Woloshuk C."/>
            <person name="Xie X."/>
            <person name="Xu J.R."/>
            <person name="Antoniw J."/>
            <person name="Baker S.E."/>
            <person name="Bluhm B.H."/>
            <person name="Breakspear A."/>
            <person name="Brown D.W."/>
            <person name="Butchko R.A."/>
            <person name="Chapman S."/>
            <person name="Coulson R."/>
            <person name="Coutinho P.M."/>
            <person name="Danchin E.G."/>
            <person name="Diener A."/>
            <person name="Gale L.R."/>
            <person name="Gardiner D.M."/>
            <person name="Goff S."/>
            <person name="Hammond-Kosack K.E."/>
            <person name="Hilburn K."/>
            <person name="Hua-Van A."/>
            <person name="Jonkers W."/>
            <person name="Kazan K."/>
            <person name="Kodira C.D."/>
            <person name="Koehrsen M."/>
            <person name="Kumar L."/>
            <person name="Lee Y.H."/>
            <person name="Li L."/>
            <person name="Manners J.M."/>
            <person name="Miranda-Saavedra D."/>
            <person name="Mukherjee M."/>
            <person name="Park G."/>
            <person name="Park J."/>
            <person name="Park S.Y."/>
            <person name="Proctor R.H."/>
            <person name="Regev A."/>
            <person name="Ruiz-Roldan M.C."/>
            <person name="Sain D."/>
            <person name="Sakthikumar S."/>
            <person name="Sykes S."/>
            <person name="Schwartz D.C."/>
            <person name="Turgeon B.G."/>
            <person name="Wapinski I."/>
            <person name="Yoder O."/>
            <person name="Young S."/>
            <person name="Zeng Q."/>
            <person name="Zhou S."/>
            <person name="Galagan J."/>
            <person name="Cuomo C.A."/>
            <person name="Kistler H.C."/>
            <person name="Rep M."/>
        </authorList>
    </citation>
    <scope>NUCLEOTIDE SEQUENCE [LARGE SCALE GENOMIC DNA]</scope>
    <source>
        <strain evidence="1">4287</strain>
    </source>
</reference>
<name>A0A0J9VYF6_FUSO4</name>
<evidence type="ECO:0000313" key="1">
    <source>
        <dbReference type="EMBL" id="KNB16024.1"/>
    </source>
</evidence>
<dbReference type="Proteomes" id="UP000009097">
    <property type="component" value="Unassembled WGS sequence"/>
</dbReference>
<dbReference type="VEuPathDB" id="FungiDB:FOXG_14502"/>
<dbReference type="GeneID" id="28955652"/>
<sequence>MTNRHPNAALDRIPMELLLITTEDMDRETLKTLTLVCKRLRLVFLPQTASRVTVTGNVPQMTSRLVSLLKDHPHSPSGPMSQYVKHVFFKPEPSQMITPSLRIPRLVGRFCRKATSLQKVTVTTYDFYKVLEAQAPQIKRLAFVDLRGMPETGTNSRLATRFLNNVGINFKKLECLVLGEFLNPKFTWGQHQFRKATDKMDLNIMIMKVIMALKSMPKLTRFAFLLSEDTLGTRNYCNEPGEWNPWSTAPWANPDGMSEWYSKLVGNMSSLLPRLEQLCIRAQPSVYCHGVRKPGEPNMEVTWKTDQQEIDDEFENFFA</sequence>